<comment type="caution">
    <text evidence="3">The sequence shown here is derived from an EMBL/GenBank/DDBJ whole genome shotgun (WGS) entry which is preliminary data.</text>
</comment>
<dbReference type="Pfam" id="PF09577">
    <property type="entry name" value="Spore_YpjB"/>
    <property type="match status" value="1"/>
</dbReference>
<feature type="chain" id="PRO_5045771718" evidence="2">
    <location>
        <begin position="29"/>
        <end position="315"/>
    </location>
</feature>
<evidence type="ECO:0000313" key="3">
    <source>
        <dbReference type="EMBL" id="MFC7147203.1"/>
    </source>
</evidence>
<gene>
    <name evidence="3" type="ORF">ACFQMJ_01535</name>
</gene>
<sequence length="315" mass="33846">MRIEALLRACLGAAVACGLLAAASGAAAASAPSGEPSPASSVSGQAYEKFLATAERLYEAVNGGQLEAAVQRLGELERQLRSLPMKTIATAEGIRALAGDVAEMKRTVAALSPDEAKWKKGAASLRLAADALAHPDKPIWHRYRTVLQEDINKLAAAVESGTAKQGGPPAPAVRAAFEPLAEHYGLIRTAALLRAEPWKIERIDSALRYASRIYEAQAPKPELVRGTLEPIREALRELFPEGGGASETLVPPLGAVPPSWGWSAMMGTFIVTILTWVGWKRYKLDDAFGGSGDAYRRDDREDAAERLLGRWRKKK</sequence>
<feature type="transmembrane region" description="Helical" evidence="1">
    <location>
        <begin position="260"/>
        <end position="279"/>
    </location>
</feature>
<keyword evidence="1" id="KW-0472">Membrane</keyword>
<dbReference type="EMBL" id="JBHTAI010000001">
    <property type="protein sequence ID" value="MFC7147203.1"/>
    <property type="molecule type" value="Genomic_DNA"/>
</dbReference>
<evidence type="ECO:0000256" key="1">
    <source>
        <dbReference type="SAM" id="Phobius"/>
    </source>
</evidence>
<accession>A0ABW2F2B3</accession>
<reference evidence="4" key="1">
    <citation type="journal article" date="2019" name="Int. J. Syst. Evol. Microbiol.">
        <title>The Global Catalogue of Microorganisms (GCM) 10K type strain sequencing project: providing services to taxonomists for standard genome sequencing and annotation.</title>
        <authorList>
            <consortium name="The Broad Institute Genomics Platform"/>
            <consortium name="The Broad Institute Genome Sequencing Center for Infectious Disease"/>
            <person name="Wu L."/>
            <person name="Ma J."/>
        </authorList>
    </citation>
    <scope>NUCLEOTIDE SEQUENCE [LARGE SCALE GENOMIC DNA]</scope>
    <source>
        <strain evidence="4">KCTC 12907</strain>
    </source>
</reference>
<keyword evidence="1" id="KW-0812">Transmembrane</keyword>
<keyword evidence="1" id="KW-1133">Transmembrane helix</keyword>
<keyword evidence="4" id="KW-1185">Reference proteome</keyword>
<dbReference type="Proteomes" id="UP001596378">
    <property type="component" value="Unassembled WGS sequence"/>
</dbReference>
<feature type="signal peptide" evidence="2">
    <location>
        <begin position="1"/>
        <end position="28"/>
    </location>
</feature>
<dbReference type="InterPro" id="IPR014231">
    <property type="entry name" value="Spore_YpjB"/>
</dbReference>
<organism evidence="3 4">
    <name type="scientific">Cohnella cellulosilytica</name>
    <dbReference type="NCBI Taxonomy" id="986710"/>
    <lineage>
        <taxon>Bacteria</taxon>
        <taxon>Bacillati</taxon>
        <taxon>Bacillota</taxon>
        <taxon>Bacilli</taxon>
        <taxon>Bacillales</taxon>
        <taxon>Paenibacillaceae</taxon>
        <taxon>Cohnella</taxon>
    </lineage>
</organism>
<evidence type="ECO:0000313" key="4">
    <source>
        <dbReference type="Proteomes" id="UP001596378"/>
    </source>
</evidence>
<proteinExistence type="predicted"/>
<keyword evidence="2" id="KW-0732">Signal</keyword>
<evidence type="ECO:0000256" key="2">
    <source>
        <dbReference type="SAM" id="SignalP"/>
    </source>
</evidence>
<name>A0ABW2F2B3_9BACL</name>
<protein>
    <submittedName>
        <fullName evidence="3">Sporulation protein YpjB</fullName>
    </submittedName>
</protein>